<dbReference type="PROSITE" id="PS50908">
    <property type="entry name" value="RWD"/>
    <property type="match status" value="1"/>
</dbReference>
<dbReference type="InterPro" id="IPR049567">
    <property type="entry name" value="WDR59-like"/>
</dbReference>
<dbReference type="PANTHER" id="PTHR46170">
    <property type="entry name" value="GATOR COMPLEX PROTEIN WDR59"/>
    <property type="match status" value="1"/>
</dbReference>
<dbReference type="GO" id="GO:0035591">
    <property type="term" value="F:signaling adaptor activity"/>
    <property type="evidence" value="ECO:0007669"/>
    <property type="project" value="TreeGrafter"/>
</dbReference>
<feature type="region of interest" description="Disordered" evidence="4">
    <location>
        <begin position="633"/>
        <end position="673"/>
    </location>
</feature>
<dbReference type="PROSITE" id="PS50294">
    <property type="entry name" value="WD_REPEATS_REGION"/>
    <property type="match status" value="1"/>
</dbReference>
<gene>
    <name evidence="5" type="ORF">OFUS_LOCUS7056</name>
</gene>
<dbReference type="InterPro" id="IPR019775">
    <property type="entry name" value="WD40_repeat_CS"/>
</dbReference>
<dbReference type="GO" id="GO:1904263">
    <property type="term" value="P:positive regulation of TORC1 signaling"/>
    <property type="evidence" value="ECO:0007669"/>
    <property type="project" value="TreeGrafter"/>
</dbReference>
<evidence type="ECO:0000256" key="3">
    <source>
        <dbReference type="ARBA" id="ARBA00038452"/>
    </source>
</evidence>
<reference evidence="5" key="1">
    <citation type="submission" date="2022-03" db="EMBL/GenBank/DDBJ databases">
        <authorList>
            <person name="Martin C."/>
        </authorList>
    </citation>
    <scope>NUCLEOTIDE SEQUENCE</scope>
</reference>
<evidence type="ECO:0000256" key="4">
    <source>
        <dbReference type="SAM" id="MobiDB-lite"/>
    </source>
</evidence>
<dbReference type="InterPro" id="IPR036322">
    <property type="entry name" value="WD40_repeat_dom_sf"/>
</dbReference>
<keyword evidence="2" id="KW-0677">Repeat</keyword>
<evidence type="ECO:0000256" key="1">
    <source>
        <dbReference type="ARBA" id="ARBA00022574"/>
    </source>
</evidence>
<name>A0A8J1Y7L0_OWEFU</name>
<dbReference type="PROSITE" id="PS50082">
    <property type="entry name" value="WD_REPEATS_2"/>
    <property type="match status" value="2"/>
</dbReference>
<dbReference type="PROSITE" id="PS00678">
    <property type="entry name" value="WD_REPEATS_1"/>
    <property type="match status" value="2"/>
</dbReference>
<dbReference type="InterPro" id="IPR039456">
    <property type="entry name" value="WDR59_mRING-H2-C3H3C2"/>
</dbReference>
<dbReference type="EMBL" id="CAIIXF020000003">
    <property type="protein sequence ID" value="CAH1780354.1"/>
    <property type="molecule type" value="Genomic_DNA"/>
</dbReference>
<dbReference type="AlphaFoldDB" id="A0A8J1Y7L0"/>
<dbReference type="GO" id="GO:0034198">
    <property type="term" value="P:cellular response to amino acid starvation"/>
    <property type="evidence" value="ECO:0007669"/>
    <property type="project" value="TreeGrafter"/>
</dbReference>
<dbReference type="InterPro" id="IPR015943">
    <property type="entry name" value="WD40/YVTN_repeat-like_dom_sf"/>
</dbReference>
<dbReference type="Proteomes" id="UP000749559">
    <property type="component" value="Unassembled WGS sequence"/>
</dbReference>
<dbReference type="SMART" id="SM00320">
    <property type="entry name" value="WD40"/>
    <property type="match status" value="4"/>
</dbReference>
<comment type="similarity">
    <text evidence="3">Belongs to the WD repeat WDR59 family.</text>
</comment>
<accession>A0A8J1Y7L0</accession>
<dbReference type="GO" id="GO:0005774">
    <property type="term" value="C:vacuolar membrane"/>
    <property type="evidence" value="ECO:0007669"/>
    <property type="project" value="TreeGrafter"/>
</dbReference>
<feature type="compositionally biased region" description="Basic residues" evidence="4">
    <location>
        <begin position="633"/>
        <end position="645"/>
    </location>
</feature>
<keyword evidence="6" id="KW-1185">Reference proteome</keyword>
<keyword evidence="1" id="KW-0853">WD repeat</keyword>
<dbReference type="InterPro" id="IPR001680">
    <property type="entry name" value="WD40_rpt"/>
</dbReference>
<dbReference type="Pfam" id="PF17120">
    <property type="entry name" value="zf-RING_16"/>
    <property type="match status" value="1"/>
</dbReference>
<protein>
    <submittedName>
        <fullName evidence="5">Uncharacterized protein</fullName>
    </submittedName>
</protein>
<evidence type="ECO:0000313" key="6">
    <source>
        <dbReference type="Proteomes" id="UP000749559"/>
    </source>
</evidence>
<dbReference type="CDD" id="cd16692">
    <property type="entry name" value="mRING-H2-C3H3C2_WDR59"/>
    <property type="match status" value="1"/>
</dbReference>
<dbReference type="SUPFAM" id="SSF50978">
    <property type="entry name" value="WD40 repeat-like"/>
    <property type="match status" value="1"/>
</dbReference>
<dbReference type="PANTHER" id="PTHR46170:SF1">
    <property type="entry name" value="GATOR COMPLEX PROTEIN WDR59"/>
    <property type="match status" value="1"/>
</dbReference>
<proteinExistence type="inferred from homology"/>
<sequence length="1009" mass="112613">MAGRWSSEIVVAEYKDLQANCMAVDCSGKHALLSGRKLLAVVELDKPTENIRKIPRQSKWEVSATQWNPHSSHSNLLVTASNQKAEVIGITEGTITQQCSLKAHTRVISDLDWSKFEPNIITTCSVDTYAFIWDIRDARKPAISLQAVAGASQVKWNRVSGNLLATTHDGDIRIWDPRKSTSPIQYIAAHLSKIHGLDWSPNNELQLATSSQDCTVKFWDVNNPRRATSVLSSASPVWRARYTPFGTGLVTVVVPQLRRGENSLVMWNTNSLTQAKHTFVGHTDVILDFHWRCIQEGTKDYQLVTWSRDQSLRIWKVDPQLQRMCGHEVLDLSGELEGVEQGVSPVLDASSPVDSNTLQVPDSKLSGEALSVTPPGVPVPIMVKSPQNQMPKNLQQEFLLVNIDIPNVTVNEMDHVARTCTITAISGKHVVKLIMSFPAAYPNNAAPSFQFGTPNNLEKTVQAKVIKVLQDTSLLHIKHNRSCLEPCLRQLVSFLDNLTMEERKTPDSDTPYNLQQAPVASAIQTPSFMPLYNYSPYSSFTDSGIPFPRTSGARFCGSGYLVMFTRHTHKLLVRKISSNEKITPRAMSALSQFAQPPQQAMPNINLNIGWGLYGRSPPTSDVSISNYYHFKDKKQRSSQRTRGKLKLKDGTDFRTGRGDNATSPKKHQKPARKAGPVVIYNTGCLLPIQRQLGEKYVIDSDNIEEACTKNANLAASLGRKDLAQMWSMVAIANNKMLKPGEDPDKGAPWAMSPFGRNLIESLIEYYSSLYDVQTLAMLCAVFSEKCDPRNPPVLPPTQMNRSTSQDPAAVQVDQPYNPYHTIHPSDTSLKGWDYSAVKLKRSSSWTEAFEDYNYNQELGFGVDSKQLELEQHEANMLILDPAKRHQYDAFKKAYANILYQWGLMEQRNEILKFVSTPPEPHKGIEFVTVCHHCRKEVRGAQCGSCKYAGLQCSICHIAVKGSSNFCLSCGHGGHTGHILDWFQTHDVCPTGCGCSCIDTYSGHFRDKYE</sequence>
<evidence type="ECO:0000256" key="2">
    <source>
        <dbReference type="ARBA" id="ARBA00022737"/>
    </source>
</evidence>
<dbReference type="InterPro" id="IPR006575">
    <property type="entry name" value="RWD_dom"/>
</dbReference>
<evidence type="ECO:0000313" key="5">
    <source>
        <dbReference type="EMBL" id="CAH1780354.1"/>
    </source>
</evidence>
<dbReference type="Gene3D" id="2.130.10.10">
    <property type="entry name" value="YVTN repeat-like/Quinoprotein amine dehydrogenase"/>
    <property type="match status" value="1"/>
</dbReference>
<organism evidence="5 6">
    <name type="scientific">Owenia fusiformis</name>
    <name type="common">Polychaete worm</name>
    <dbReference type="NCBI Taxonomy" id="6347"/>
    <lineage>
        <taxon>Eukaryota</taxon>
        <taxon>Metazoa</taxon>
        <taxon>Spiralia</taxon>
        <taxon>Lophotrochozoa</taxon>
        <taxon>Annelida</taxon>
        <taxon>Polychaeta</taxon>
        <taxon>Sedentaria</taxon>
        <taxon>Canalipalpata</taxon>
        <taxon>Sabellida</taxon>
        <taxon>Oweniida</taxon>
        <taxon>Oweniidae</taxon>
        <taxon>Owenia</taxon>
    </lineage>
</organism>
<dbReference type="OrthoDB" id="6265621at2759"/>
<dbReference type="GO" id="GO:0035859">
    <property type="term" value="C:Seh1-associated complex"/>
    <property type="evidence" value="ECO:0007669"/>
    <property type="project" value="TreeGrafter"/>
</dbReference>
<comment type="caution">
    <text evidence="5">The sequence shown here is derived from an EMBL/GenBank/DDBJ whole genome shotgun (WGS) entry which is preliminary data.</text>
</comment>
<dbReference type="InterPro" id="IPR049566">
    <property type="entry name" value="WDR59_RTC1-like_RING_Znf"/>
</dbReference>
<feature type="compositionally biased region" description="Basic and acidic residues" evidence="4">
    <location>
        <begin position="646"/>
        <end position="657"/>
    </location>
</feature>
<dbReference type="Pfam" id="PF00400">
    <property type="entry name" value="WD40"/>
    <property type="match status" value="2"/>
</dbReference>